<dbReference type="InterPro" id="IPR000683">
    <property type="entry name" value="Gfo/Idh/MocA-like_OxRdtase_N"/>
</dbReference>
<proteinExistence type="inferred from homology"/>
<keyword evidence="2" id="KW-0560">Oxidoreductase</keyword>
<dbReference type="SUPFAM" id="SSF51735">
    <property type="entry name" value="NAD(P)-binding Rossmann-fold domains"/>
    <property type="match status" value="1"/>
</dbReference>
<dbReference type="InterPro" id="IPR004104">
    <property type="entry name" value="Gfo/Idh/MocA-like_OxRdtase_C"/>
</dbReference>
<comment type="similarity">
    <text evidence="1">Belongs to the Gfo/Idh/MocA family.</text>
</comment>
<dbReference type="Pfam" id="PF01408">
    <property type="entry name" value="GFO_IDH_MocA"/>
    <property type="match status" value="1"/>
</dbReference>
<organism evidence="5 6">
    <name type="scientific">Chitinibacter bivalviorum</name>
    <dbReference type="NCBI Taxonomy" id="2739434"/>
    <lineage>
        <taxon>Bacteria</taxon>
        <taxon>Pseudomonadati</taxon>
        <taxon>Pseudomonadota</taxon>
        <taxon>Betaproteobacteria</taxon>
        <taxon>Neisseriales</taxon>
        <taxon>Chitinibacteraceae</taxon>
        <taxon>Chitinibacter</taxon>
    </lineage>
</organism>
<dbReference type="Gene3D" id="3.30.360.10">
    <property type="entry name" value="Dihydrodipicolinate Reductase, domain 2"/>
    <property type="match status" value="1"/>
</dbReference>
<dbReference type="GO" id="GO:0000166">
    <property type="term" value="F:nucleotide binding"/>
    <property type="evidence" value="ECO:0007669"/>
    <property type="project" value="InterPro"/>
</dbReference>
<evidence type="ECO:0000313" key="5">
    <source>
        <dbReference type="EMBL" id="QLG88918.1"/>
    </source>
</evidence>
<evidence type="ECO:0000259" key="4">
    <source>
        <dbReference type="Pfam" id="PF02894"/>
    </source>
</evidence>
<name>A0A7H9BKY1_9NEIS</name>
<sequence length="346" mass="37888">MDQLLRVGLIAYGYAAKTLHAPLIDATQGLQLTAIASSRPADVIADWPDIVVKTEPDRLITHPGLDLVVIATPNDTHYPLARAALAAGKHVVIDKPFTLDLREADDLVQRAEEAGKLLSVFHNRRWDSDFLHLSQTIAAGTLGRVVEFTSRFDRFRPDVRQRWREDDVVGAGLWYDLGPHLIDQALQLFGMPEAVSADLVLRRDGAKAVDDFNVILHYKTMRAVLAASTLVHGGTPRFLAQGTQAAYSVSGLDLQEGWLKAGLRPDRAQWGVDQREATVYHSFNDAISSESLPLGQGDYAGYYAKIRDAILGLGPNPVPASEACNVMRILDLARQSAAEGRKIAVI</sequence>
<protein>
    <submittedName>
        <fullName evidence="5">Oxidoreductase</fullName>
    </submittedName>
</protein>
<dbReference type="KEGG" id="chiz:HQ393_12095"/>
<dbReference type="Gene3D" id="3.40.50.720">
    <property type="entry name" value="NAD(P)-binding Rossmann-like Domain"/>
    <property type="match status" value="1"/>
</dbReference>
<evidence type="ECO:0000256" key="2">
    <source>
        <dbReference type="ARBA" id="ARBA00023002"/>
    </source>
</evidence>
<dbReference type="PANTHER" id="PTHR43708:SF5">
    <property type="entry name" value="CONSERVED EXPRESSED OXIDOREDUCTASE (EUROFUNG)-RELATED"/>
    <property type="match status" value="1"/>
</dbReference>
<evidence type="ECO:0000313" key="6">
    <source>
        <dbReference type="Proteomes" id="UP000509597"/>
    </source>
</evidence>
<dbReference type="RefSeq" id="WP_179355420.1">
    <property type="nucleotide sequence ID" value="NZ_CP058627.1"/>
</dbReference>
<dbReference type="InterPro" id="IPR036291">
    <property type="entry name" value="NAD(P)-bd_dom_sf"/>
</dbReference>
<reference evidence="5 6" key="1">
    <citation type="submission" date="2020-07" db="EMBL/GenBank/DDBJ databases">
        <title>Complete genome sequence of Chitinibacter sp. 2T18.</title>
        <authorList>
            <person name="Bae J.-W."/>
            <person name="Choi J.-W."/>
        </authorList>
    </citation>
    <scope>NUCLEOTIDE SEQUENCE [LARGE SCALE GENOMIC DNA]</scope>
    <source>
        <strain evidence="5 6">2T18</strain>
    </source>
</reference>
<evidence type="ECO:0000259" key="3">
    <source>
        <dbReference type="Pfam" id="PF01408"/>
    </source>
</evidence>
<dbReference type="PANTHER" id="PTHR43708">
    <property type="entry name" value="CONSERVED EXPRESSED OXIDOREDUCTASE (EUROFUNG)"/>
    <property type="match status" value="1"/>
</dbReference>
<dbReference type="NCBIfam" id="NF008607">
    <property type="entry name" value="PRK11579.1"/>
    <property type="match status" value="1"/>
</dbReference>
<keyword evidence="6" id="KW-1185">Reference proteome</keyword>
<dbReference type="EMBL" id="CP058627">
    <property type="protein sequence ID" value="QLG88918.1"/>
    <property type="molecule type" value="Genomic_DNA"/>
</dbReference>
<dbReference type="Pfam" id="PF02894">
    <property type="entry name" value="GFO_IDH_MocA_C"/>
    <property type="match status" value="1"/>
</dbReference>
<dbReference type="AlphaFoldDB" id="A0A7H9BKY1"/>
<feature type="domain" description="Gfo/Idh/MocA-like oxidoreductase C-terminal" evidence="4">
    <location>
        <begin position="136"/>
        <end position="345"/>
    </location>
</feature>
<accession>A0A7H9BKY1</accession>
<gene>
    <name evidence="5" type="ORF">HQ393_12095</name>
</gene>
<dbReference type="InterPro" id="IPR051317">
    <property type="entry name" value="Gfo/Idh/MocA_oxidoreduct"/>
</dbReference>
<dbReference type="GO" id="GO:0016491">
    <property type="term" value="F:oxidoreductase activity"/>
    <property type="evidence" value="ECO:0007669"/>
    <property type="project" value="UniProtKB-KW"/>
</dbReference>
<dbReference type="Proteomes" id="UP000509597">
    <property type="component" value="Chromosome"/>
</dbReference>
<evidence type="ECO:0000256" key="1">
    <source>
        <dbReference type="ARBA" id="ARBA00010928"/>
    </source>
</evidence>
<feature type="domain" description="Gfo/Idh/MocA-like oxidoreductase N-terminal" evidence="3">
    <location>
        <begin position="5"/>
        <end position="122"/>
    </location>
</feature>